<evidence type="ECO:0000313" key="1">
    <source>
        <dbReference type="EMBL" id="RVE62522.1"/>
    </source>
</evidence>
<dbReference type="AlphaFoldDB" id="A0A3S2LW74"/>
<name>A0A3S2LW74_ORYJA</name>
<proteinExistence type="predicted"/>
<reference evidence="1 2" key="2">
    <citation type="submission" date="2019-01" db="EMBL/GenBank/DDBJ databases">
        <title>A chromosome length genome reference of the Java medaka (oryzias javanicus).</title>
        <authorList>
            <person name="Herpin A."/>
            <person name="Takehana Y."/>
            <person name="Naruse K."/>
            <person name="Ansai S."/>
            <person name="Kawaguchi M."/>
        </authorList>
    </citation>
    <scope>NUCLEOTIDE SEQUENCE [LARGE SCALE GENOMIC DNA]</scope>
    <source>
        <strain evidence="1">RS831</strain>
        <tissue evidence="1">Whole body</tissue>
    </source>
</reference>
<dbReference type="Proteomes" id="UP000283210">
    <property type="component" value="Chromosome 16"/>
</dbReference>
<reference evidence="1 2" key="1">
    <citation type="submission" date="2018-11" db="EMBL/GenBank/DDBJ databases">
        <authorList>
            <person name="Lopez-Roques C."/>
            <person name="Donnadieu C."/>
            <person name="Bouchez O."/>
            <person name="Klopp C."/>
            <person name="Cabau C."/>
            <person name="Zahm M."/>
        </authorList>
    </citation>
    <scope>NUCLEOTIDE SEQUENCE [LARGE SCALE GENOMIC DNA]</scope>
    <source>
        <strain evidence="1">RS831</strain>
        <tissue evidence="1">Whole body</tissue>
    </source>
</reference>
<sequence length="66" mass="7514">MCTCRHCSVVQGTCGTPLQALVCETAALQRQKVKLCIELSETIRGRGSWERRHKIPKTCSERRRRG</sequence>
<dbReference type="EMBL" id="CM012452">
    <property type="protein sequence ID" value="RVE62522.1"/>
    <property type="molecule type" value="Genomic_DNA"/>
</dbReference>
<evidence type="ECO:0000313" key="2">
    <source>
        <dbReference type="Proteomes" id="UP000283210"/>
    </source>
</evidence>
<organism evidence="1 2">
    <name type="scientific">Oryzias javanicus</name>
    <name type="common">Javanese ricefish</name>
    <name type="synonym">Aplocheilus javanicus</name>
    <dbReference type="NCBI Taxonomy" id="123683"/>
    <lineage>
        <taxon>Eukaryota</taxon>
        <taxon>Metazoa</taxon>
        <taxon>Chordata</taxon>
        <taxon>Craniata</taxon>
        <taxon>Vertebrata</taxon>
        <taxon>Euteleostomi</taxon>
        <taxon>Actinopterygii</taxon>
        <taxon>Neopterygii</taxon>
        <taxon>Teleostei</taxon>
        <taxon>Neoteleostei</taxon>
        <taxon>Acanthomorphata</taxon>
        <taxon>Ovalentaria</taxon>
        <taxon>Atherinomorphae</taxon>
        <taxon>Beloniformes</taxon>
        <taxon>Adrianichthyidae</taxon>
        <taxon>Oryziinae</taxon>
        <taxon>Oryzias</taxon>
    </lineage>
</organism>
<keyword evidence="2" id="KW-1185">Reference proteome</keyword>
<gene>
    <name evidence="1" type="ORF">OJAV_G00157700</name>
</gene>
<accession>A0A3S2LW74</accession>
<protein>
    <submittedName>
        <fullName evidence="1">Uncharacterized protein</fullName>
    </submittedName>
</protein>